<proteinExistence type="predicted"/>
<reference evidence="1 2" key="1">
    <citation type="journal article" date="2016" name="Mol. Biol. Evol.">
        <title>Comparative Genomics of Early-Diverging Mushroom-Forming Fungi Provides Insights into the Origins of Lignocellulose Decay Capabilities.</title>
        <authorList>
            <person name="Nagy L.G."/>
            <person name="Riley R."/>
            <person name="Tritt A."/>
            <person name="Adam C."/>
            <person name="Daum C."/>
            <person name="Floudas D."/>
            <person name="Sun H."/>
            <person name="Yadav J.S."/>
            <person name="Pangilinan J."/>
            <person name="Larsson K.H."/>
            <person name="Matsuura K."/>
            <person name="Barry K."/>
            <person name="Labutti K."/>
            <person name="Kuo R."/>
            <person name="Ohm R.A."/>
            <person name="Bhattacharya S.S."/>
            <person name="Shirouzu T."/>
            <person name="Yoshinaga Y."/>
            <person name="Martin F.M."/>
            <person name="Grigoriev I.V."/>
            <person name="Hibbett D.S."/>
        </authorList>
    </citation>
    <scope>NUCLEOTIDE SEQUENCE [LARGE SCALE GENOMIC DNA]</scope>
    <source>
        <strain evidence="1 2">HHB9708</strain>
    </source>
</reference>
<dbReference type="AlphaFoldDB" id="A0A164MAS7"/>
<evidence type="ECO:0000313" key="2">
    <source>
        <dbReference type="Proteomes" id="UP000076722"/>
    </source>
</evidence>
<dbReference type="Proteomes" id="UP000076722">
    <property type="component" value="Unassembled WGS sequence"/>
</dbReference>
<name>A0A164MAS7_9AGAM</name>
<accession>A0A164MAS7</accession>
<sequence>MSSLQLTPAQRRSVTLQYQSRLRRIRSLERRRFRYIRYFDERVNTFNARHGFPLFPIAHPCETYAETAEAIHEFIFQYNQCVIDTQRLPLQEPRRWDTCLPMLTAFFVLYRSTIVVHQRTIVYAYAEEMDILSQAKYIPAAHS</sequence>
<keyword evidence="2" id="KW-1185">Reference proteome</keyword>
<dbReference type="EMBL" id="KV419487">
    <property type="protein sequence ID" value="KZS86537.1"/>
    <property type="molecule type" value="Genomic_DNA"/>
</dbReference>
<gene>
    <name evidence="1" type="ORF">SISNIDRAFT_471711</name>
</gene>
<protein>
    <submittedName>
        <fullName evidence="1">Uncharacterized protein</fullName>
    </submittedName>
</protein>
<evidence type="ECO:0000313" key="1">
    <source>
        <dbReference type="EMBL" id="KZS86537.1"/>
    </source>
</evidence>
<organism evidence="1 2">
    <name type="scientific">Sistotremastrum niveocremeum HHB9708</name>
    <dbReference type="NCBI Taxonomy" id="1314777"/>
    <lineage>
        <taxon>Eukaryota</taxon>
        <taxon>Fungi</taxon>
        <taxon>Dikarya</taxon>
        <taxon>Basidiomycota</taxon>
        <taxon>Agaricomycotina</taxon>
        <taxon>Agaricomycetes</taxon>
        <taxon>Sistotremastrales</taxon>
        <taxon>Sistotremastraceae</taxon>
        <taxon>Sertulicium</taxon>
        <taxon>Sertulicium niveocremeum</taxon>
    </lineage>
</organism>